<gene>
    <name evidence="1" type="ORF">D5086_008941</name>
</gene>
<dbReference type="Proteomes" id="UP000309997">
    <property type="component" value="Unassembled WGS sequence"/>
</dbReference>
<accession>A0ACC4CH65</accession>
<protein>
    <submittedName>
        <fullName evidence="1">Uncharacterized protein</fullName>
    </submittedName>
</protein>
<reference evidence="1 2" key="1">
    <citation type="journal article" date="2024" name="Plant Biotechnol. J.">
        <title>Genome and CRISPR/Cas9 system of a widespread forest tree (Populus alba) in the world.</title>
        <authorList>
            <person name="Liu Y.J."/>
            <person name="Jiang P.F."/>
            <person name="Han X.M."/>
            <person name="Li X.Y."/>
            <person name="Wang H.M."/>
            <person name="Wang Y.J."/>
            <person name="Wang X.X."/>
            <person name="Zeng Q.Y."/>
        </authorList>
    </citation>
    <scope>NUCLEOTIDE SEQUENCE [LARGE SCALE GENOMIC DNA]</scope>
    <source>
        <strain evidence="2">cv. PAL-ZL1</strain>
    </source>
</reference>
<organism evidence="1 2">
    <name type="scientific">Populus alba</name>
    <name type="common">White poplar</name>
    <dbReference type="NCBI Taxonomy" id="43335"/>
    <lineage>
        <taxon>Eukaryota</taxon>
        <taxon>Viridiplantae</taxon>
        <taxon>Streptophyta</taxon>
        <taxon>Embryophyta</taxon>
        <taxon>Tracheophyta</taxon>
        <taxon>Spermatophyta</taxon>
        <taxon>Magnoliopsida</taxon>
        <taxon>eudicotyledons</taxon>
        <taxon>Gunneridae</taxon>
        <taxon>Pentapetalae</taxon>
        <taxon>rosids</taxon>
        <taxon>fabids</taxon>
        <taxon>Malpighiales</taxon>
        <taxon>Salicaceae</taxon>
        <taxon>Saliceae</taxon>
        <taxon>Populus</taxon>
    </lineage>
</organism>
<name>A0ACC4CH65_POPAL</name>
<evidence type="ECO:0000313" key="1">
    <source>
        <dbReference type="EMBL" id="KAL3597304.1"/>
    </source>
</evidence>
<comment type="caution">
    <text evidence="1">The sequence shown here is derived from an EMBL/GenBank/DDBJ whole genome shotgun (WGS) entry which is preliminary data.</text>
</comment>
<dbReference type="EMBL" id="RCHU02000004">
    <property type="protein sequence ID" value="KAL3597304.1"/>
    <property type="molecule type" value="Genomic_DNA"/>
</dbReference>
<proteinExistence type="predicted"/>
<sequence>MYSSGTTGEPKGVIVANGALMAEVLSVDQMTFFLTDRVAAEEDSYFSFLPLAHVCGQIIENCCIYKGASIGFWRGDVRNLMEDVQELKQSIFCGVPRVYNRIYTGKVSVPQSSNEGWEAGGEHVFVLIKPSPEAI</sequence>
<evidence type="ECO:0000313" key="2">
    <source>
        <dbReference type="Proteomes" id="UP000309997"/>
    </source>
</evidence>
<keyword evidence="2" id="KW-1185">Reference proteome</keyword>